<keyword evidence="3" id="KW-1185">Reference proteome</keyword>
<feature type="transmembrane region" description="Helical" evidence="1">
    <location>
        <begin position="52"/>
        <end position="74"/>
    </location>
</feature>
<dbReference type="Pfam" id="PF06961">
    <property type="entry name" value="DUF1294"/>
    <property type="match status" value="1"/>
</dbReference>
<proteinExistence type="predicted"/>
<reference evidence="2 3" key="1">
    <citation type="journal article" date="2018" name="J. Microbiol.">
        <title>Bacillus spongiae sp. nov., isolated from sponge of Jeju Island.</title>
        <authorList>
            <person name="Lee G.E."/>
            <person name="Im W.T."/>
            <person name="Park J.S."/>
        </authorList>
    </citation>
    <scope>NUCLEOTIDE SEQUENCE [LARGE SCALE GENOMIC DNA]</scope>
    <source>
        <strain evidence="2 3">135PIL107-10</strain>
    </source>
</reference>
<gene>
    <name evidence="2" type="ORF">WAK64_00330</name>
</gene>
<keyword evidence="1" id="KW-0472">Membrane</keyword>
<dbReference type="RefSeq" id="WP_336585278.1">
    <property type="nucleotide sequence ID" value="NZ_JBBAXC010000001.1"/>
</dbReference>
<name>A0ABU8H8D9_9BACI</name>
<keyword evidence="1" id="KW-0812">Transmembrane</keyword>
<dbReference type="InterPro" id="IPR010718">
    <property type="entry name" value="DUF1294"/>
</dbReference>
<accession>A0ABU8H8D9</accession>
<keyword evidence="1" id="KW-1133">Transmembrane helix</keyword>
<evidence type="ECO:0000313" key="3">
    <source>
        <dbReference type="Proteomes" id="UP001312865"/>
    </source>
</evidence>
<organism evidence="2 3">
    <name type="scientific">Bacillus spongiae</name>
    <dbReference type="NCBI Taxonomy" id="2683610"/>
    <lineage>
        <taxon>Bacteria</taxon>
        <taxon>Bacillati</taxon>
        <taxon>Bacillota</taxon>
        <taxon>Bacilli</taxon>
        <taxon>Bacillales</taxon>
        <taxon>Bacillaceae</taxon>
        <taxon>Bacillus</taxon>
    </lineage>
</organism>
<sequence>MLILMRMDKRRAQKGANRIREKTLWKGSFLGGGLGAFVGMKTYRHKTKHKSFSWGLPILTIFQLMLFSFLFILLS</sequence>
<protein>
    <submittedName>
        <fullName evidence="2">DUF1294 domain-containing protein</fullName>
    </submittedName>
</protein>
<comment type="caution">
    <text evidence="2">The sequence shown here is derived from an EMBL/GenBank/DDBJ whole genome shotgun (WGS) entry which is preliminary data.</text>
</comment>
<evidence type="ECO:0000256" key="1">
    <source>
        <dbReference type="SAM" id="Phobius"/>
    </source>
</evidence>
<dbReference type="EMBL" id="JBBAXC010000001">
    <property type="protein sequence ID" value="MEI5905510.1"/>
    <property type="molecule type" value="Genomic_DNA"/>
</dbReference>
<evidence type="ECO:0000313" key="2">
    <source>
        <dbReference type="EMBL" id="MEI5905510.1"/>
    </source>
</evidence>
<dbReference type="Proteomes" id="UP001312865">
    <property type="component" value="Unassembled WGS sequence"/>
</dbReference>